<feature type="transmembrane region" description="Helical" evidence="1">
    <location>
        <begin position="41"/>
        <end position="59"/>
    </location>
</feature>
<evidence type="ECO:0000256" key="1">
    <source>
        <dbReference type="SAM" id="Phobius"/>
    </source>
</evidence>
<proteinExistence type="predicted"/>
<dbReference type="Proteomes" id="UP001162120">
    <property type="component" value="Segment"/>
</dbReference>
<sequence length="95" mass="10253">MSYSFDFMEVFVRILKYLMEGLVVATAAFMFPNKKLTMDDVVLIGFVAAATFSLLDLYSPSLGVSARSGAGLGIGANLVGFPTMNNMPNITQQMS</sequence>
<keyword evidence="1" id="KW-0472">Membrane</keyword>
<evidence type="ECO:0000313" key="3">
    <source>
        <dbReference type="Proteomes" id="UP001162120"/>
    </source>
</evidence>
<reference evidence="2" key="1">
    <citation type="submission" date="2020-06" db="EMBL/GenBank/DDBJ databases">
        <title>Lateral gene transfer of anion-conducting channel rhodopsins between green algae and giant viruses.</title>
        <authorList>
            <person name="Rozenberg A."/>
            <person name="Oppermann J."/>
            <person name="Wietek J."/>
            <person name="Fernandez Lahore R.G."/>
            <person name="Sandaa R.-A."/>
            <person name="Bratbak G."/>
            <person name="Hegemann P."/>
            <person name="Beja O."/>
        </authorList>
    </citation>
    <scope>NUCLEOTIDE SEQUENCE</scope>
    <source>
        <strain evidence="2">01B</strain>
    </source>
</reference>
<organism evidence="2 3">
    <name type="scientific">Pyramimonas orientalis virus 01B</name>
    <dbReference type="NCBI Taxonomy" id="3134525"/>
    <lineage>
        <taxon>Viruses</taxon>
        <taxon>Varidnaviria</taxon>
        <taxon>Bamfordvirae</taxon>
        <taxon>Nucleocytoviricota</taxon>
        <taxon>Megaviricetes</taxon>
        <taxon>Imitervirales</taxon>
        <taxon>Allomimiviridae</taxon>
        <taxon>Heliosvirus</taxon>
        <taxon>Heliosvirus raunefjordenense</taxon>
    </lineage>
</organism>
<feature type="transmembrane region" description="Helical" evidence="1">
    <location>
        <begin position="14"/>
        <end position="32"/>
    </location>
</feature>
<keyword evidence="1" id="KW-0812">Transmembrane</keyword>
<accession>A0A7M4CEQ1</accession>
<protein>
    <submittedName>
        <fullName evidence="2">Uncharacterized protein</fullName>
    </submittedName>
</protein>
<keyword evidence="3" id="KW-1185">Reference proteome</keyword>
<evidence type="ECO:0000313" key="2">
    <source>
        <dbReference type="EMBL" id="QOI90155.1"/>
    </source>
</evidence>
<keyword evidence="1" id="KW-1133">Transmembrane helix</keyword>
<dbReference type="EMBL" id="MT663534">
    <property type="protein sequence ID" value="QOI90155.1"/>
    <property type="molecule type" value="Genomic_DNA"/>
</dbReference>
<name>A0A7M4CEQ1_9VIRU</name>
<gene>
    <name evidence="2" type="ORF">HWQ62_00017</name>
</gene>